<name>A0ACB1AE24_MELEN</name>
<dbReference type="EMBL" id="CAVMJV010000070">
    <property type="protein sequence ID" value="CAK5088330.1"/>
    <property type="molecule type" value="Genomic_DNA"/>
</dbReference>
<reference evidence="1" key="1">
    <citation type="submission" date="2023-11" db="EMBL/GenBank/DDBJ databases">
        <authorList>
            <person name="Poullet M."/>
        </authorList>
    </citation>
    <scope>NUCLEOTIDE SEQUENCE</scope>
    <source>
        <strain evidence="1">E1834</strain>
    </source>
</reference>
<proteinExistence type="predicted"/>
<gene>
    <name evidence="1" type="ORF">MENTE1834_LOCUS35975</name>
</gene>
<sequence>MHYERNTRNWCLMNLLPNISANLMISLTTVTIFRVVLLFDLFCAFDNLNPERFIIPYFIIPCPQNPSKHQAAF</sequence>
<comment type="caution">
    <text evidence="1">The sequence shown here is derived from an EMBL/GenBank/DDBJ whole genome shotgun (WGS) entry which is preliminary data.</text>
</comment>
<evidence type="ECO:0000313" key="2">
    <source>
        <dbReference type="Proteomes" id="UP001497535"/>
    </source>
</evidence>
<evidence type="ECO:0000313" key="1">
    <source>
        <dbReference type="EMBL" id="CAK5088330.1"/>
    </source>
</evidence>
<protein>
    <submittedName>
        <fullName evidence="1">Uncharacterized protein</fullName>
    </submittedName>
</protein>
<dbReference type="Proteomes" id="UP001497535">
    <property type="component" value="Unassembled WGS sequence"/>
</dbReference>
<accession>A0ACB1AE24</accession>
<organism evidence="1 2">
    <name type="scientific">Meloidogyne enterolobii</name>
    <name type="common">Root-knot nematode worm</name>
    <name type="synonym">Meloidogyne mayaguensis</name>
    <dbReference type="NCBI Taxonomy" id="390850"/>
    <lineage>
        <taxon>Eukaryota</taxon>
        <taxon>Metazoa</taxon>
        <taxon>Ecdysozoa</taxon>
        <taxon>Nematoda</taxon>
        <taxon>Chromadorea</taxon>
        <taxon>Rhabditida</taxon>
        <taxon>Tylenchina</taxon>
        <taxon>Tylenchomorpha</taxon>
        <taxon>Tylenchoidea</taxon>
        <taxon>Meloidogynidae</taxon>
        <taxon>Meloidogyninae</taxon>
        <taxon>Meloidogyne</taxon>
    </lineage>
</organism>
<keyword evidence="2" id="KW-1185">Reference proteome</keyword>